<evidence type="ECO:0000313" key="8">
    <source>
        <dbReference type="EMBL" id="ACE84546.1"/>
    </source>
</evidence>
<dbReference type="EC" id="3.6.1.-" evidence="6"/>
<gene>
    <name evidence="6" type="primary">nudJ</name>
    <name evidence="8" type="ordered locus">CJA_2484</name>
</gene>
<sequence>MPAQLQVFTLVLPGANMPSRSPLSPINRPDQGIAMTWAPHATVATIVEHNGRYLMVYEEADGQRVYNQPAGHLDPHETLQQAAVRETLEETGWTVKLTGVVGINLYTAPGNGVTYLRTTFIADPVSHNPDIPLDSGILEAVWLSYEEILARRDQLRSPMTLQIIEEYRAGRRFPLRVVGE</sequence>
<dbReference type="GO" id="GO:0017110">
    <property type="term" value="F:nucleoside diphosphate phosphatase activity"/>
    <property type="evidence" value="ECO:0007669"/>
    <property type="project" value="InterPro"/>
</dbReference>
<evidence type="ECO:0000256" key="5">
    <source>
        <dbReference type="ARBA" id="ARBA00022801"/>
    </source>
</evidence>
<dbReference type="Proteomes" id="UP000001036">
    <property type="component" value="Chromosome"/>
</dbReference>
<dbReference type="Pfam" id="PF00293">
    <property type="entry name" value="NUDIX"/>
    <property type="match status" value="1"/>
</dbReference>
<keyword evidence="5 6" id="KW-0378">Hydrolase</keyword>
<dbReference type="HOGENOM" id="CLU_037162_6_1_6"/>
<evidence type="ECO:0000256" key="4">
    <source>
        <dbReference type="ARBA" id="ARBA00015552"/>
    </source>
</evidence>
<dbReference type="EMBL" id="CP000934">
    <property type="protein sequence ID" value="ACE84546.1"/>
    <property type="molecule type" value="Genomic_DNA"/>
</dbReference>
<keyword evidence="6" id="KW-0460">Magnesium</keyword>
<organism evidence="8 9">
    <name type="scientific">Cellvibrio japonicus (strain Ueda107)</name>
    <name type="common">Pseudomonas fluorescens subsp. cellulosa</name>
    <dbReference type="NCBI Taxonomy" id="498211"/>
    <lineage>
        <taxon>Bacteria</taxon>
        <taxon>Pseudomonadati</taxon>
        <taxon>Pseudomonadota</taxon>
        <taxon>Gammaproteobacteria</taxon>
        <taxon>Cellvibrionales</taxon>
        <taxon>Cellvibrionaceae</taxon>
        <taxon>Cellvibrio</taxon>
    </lineage>
</organism>
<keyword evidence="9" id="KW-1185">Reference proteome</keyword>
<accession>B3PKL6</accession>
<dbReference type="STRING" id="498211.CJA_2484"/>
<dbReference type="InterPro" id="IPR015797">
    <property type="entry name" value="NUDIX_hydrolase-like_dom_sf"/>
</dbReference>
<comment type="subunit">
    <text evidence="3 6">Monomer.</text>
</comment>
<evidence type="ECO:0000256" key="2">
    <source>
        <dbReference type="ARBA" id="ARBA00007608"/>
    </source>
</evidence>
<dbReference type="KEGG" id="cja:CJA_2484"/>
<name>B3PKL6_CELJU</name>
<evidence type="ECO:0000256" key="3">
    <source>
        <dbReference type="ARBA" id="ARBA00011245"/>
    </source>
</evidence>
<dbReference type="CDD" id="cd03675">
    <property type="entry name" value="NUDIX_Hydrolase"/>
    <property type="match status" value="1"/>
</dbReference>
<dbReference type="InterPro" id="IPR033713">
    <property type="entry name" value="NudJ"/>
</dbReference>
<dbReference type="PROSITE" id="PS00893">
    <property type="entry name" value="NUDIX_BOX"/>
    <property type="match status" value="1"/>
</dbReference>
<feature type="domain" description="Nudix hydrolase" evidence="7">
    <location>
        <begin position="38"/>
        <end position="165"/>
    </location>
</feature>
<dbReference type="PROSITE" id="PS51462">
    <property type="entry name" value="NUDIX"/>
    <property type="match status" value="1"/>
</dbReference>
<dbReference type="InterPro" id="IPR020084">
    <property type="entry name" value="NUDIX_hydrolase_CS"/>
</dbReference>
<dbReference type="AlphaFoldDB" id="B3PKL6"/>
<dbReference type="PANTHER" id="PTHR43222:SF11">
    <property type="entry name" value="PHOSPHATASE NUDJ"/>
    <property type="match status" value="1"/>
</dbReference>
<evidence type="ECO:0000256" key="1">
    <source>
        <dbReference type="ARBA" id="ARBA00001946"/>
    </source>
</evidence>
<dbReference type="InterPro" id="IPR000086">
    <property type="entry name" value="NUDIX_hydrolase_dom"/>
</dbReference>
<dbReference type="GO" id="GO:0017111">
    <property type="term" value="F:ribonucleoside triphosphate phosphatase activity"/>
    <property type="evidence" value="ECO:0007669"/>
    <property type="project" value="InterPro"/>
</dbReference>
<dbReference type="Gene3D" id="3.90.79.10">
    <property type="entry name" value="Nucleoside Triphosphate Pyrophosphohydrolase"/>
    <property type="match status" value="1"/>
</dbReference>
<dbReference type="eggNOG" id="COG1051">
    <property type="taxonomic scope" value="Bacteria"/>
</dbReference>
<evidence type="ECO:0000313" key="9">
    <source>
        <dbReference type="Proteomes" id="UP000001036"/>
    </source>
</evidence>
<protein>
    <recommendedName>
        <fullName evidence="4 6">Phosphatase NudJ</fullName>
        <ecNumber evidence="6">3.6.1.-</ecNumber>
    </recommendedName>
</protein>
<dbReference type="GO" id="GO:0004787">
    <property type="term" value="F:thiamine diphosphate phosphatase activity"/>
    <property type="evidence" value="ECO:0007669"/>
    <property type="project" value="InterPro"/>
</dbReference>
<evidence type="ECO:0000256" key="6">
    <source>
        <dbReference type="RuleBase" id="RU364043"/>
    </source>
</evidence>
<dbReference type="SUPFAM" id="SSF55811">
    <property type="entry name" value="Nudix"/>
    <property type="match status" value="1"/>
</dbReference>
<reference evidence="8 9" key="1">
    <citation type="journal article" date="2008" name="J. Bacteriol.">
        <title>Insights into plant cell wall degradation from the genome sequence of the soil bacterium Cellvibrio japonicus.</title>
        <authorList>
            <person name="Deboy R.T."/>
            <person name="Mongodin E.F."/>
            <person name="Fouts D.E."/>
            <person name="Tailford L.E."/>
            <person name="Khouri H."/>
            <person name="Emerson J.B."/>
            <person name="Mohamoud Y."/>
            <person name="Watkins K."/>
            <person name="Henrissat B."/>
            <person name="Gilbert H.J."/>
            <person name="Nelson K.E."/>
        </authorList>
    </citation>
    <scope>NUCLEOTIDE SEQUENCE [LARGE SCALE GENOMIC DNA]</scope>
    <source>
        <strain evidence="8 9">Ueda107</strain>
    </source>
</reference>
<proteinExistence type="inferred from homology"/>
<comment type="cofactor">
    <cofactor evidence="1 6">
        <name>Mg(2+)</name>
        <dbReference type="ChEBI" id="CHEBI:18420"/>
    </cofactor>
</comment>
<dbReference type="PANTHER" id="PTHR43222">
    <property type="entry name" value="NUDIX HYDROLASE 23"/>
    <property type="match status" value="1"/>
</dbReference>
<comment type="similarity">
    <text evidence="2 6">Belongs to the Nudix hydrolase family. NudJ subfamily.</text>
</comment>
<evidence type="ECO:0000259" key="7">
    <source>
        <dbReference type="PROSITE" id="PS51462"/>
    </source>
</evidence>